<feature type="transmembrane region" description="Helical" evidence="6">
    <location>
        <begin position="126"/>
        <end position="144"/>
    </location>
</feature>
<keyword evidence="4" id="KW-0720">Serine protease</keyword>
<accession>A0ABW9XU02</accession>
<dbReference type="EMBL" id="JAAAMV010000018">
    <property type="protein sequence ID" value="NBD26145.1"/>
    <property type="molecule type" value="Genomic_DNA"/>
</dbReference>
<dbReference type="SUPFAM" id="SSF50156">
    <property type="entry name" value="PDZ domain-like"/>
    <property type="match status" value="1"/>
</dbReference>
<comment type="similarity">
    <text evidence="1">Belongs to the peptidase S1C family.</text>
</comment>
<evidence type="ECO:0000256" key="5">
    <source>
        <dbReference type="SAM" id="MobiDB-lite"/>
    </source>
</evidence>
<dbReference type="SMART" id="SM00228">
    <property type="entry name" value="PDZ"/>
    <property type="match status" value="1"/>
</dbReference>
<sequence length="552" mass="58901">MDDQNKKNDYDDFFKPAGRGHDDGNDGNGESANRAHEEKHEEGETGKSSYYYSYGPFKPGMGDSPGQDERGGDNGFEPRQGDTPQSDRSHVEVTPPTQLRAFAPSQPASPRGGWQTKESRRSPFKAMFASFLVGVVVVGSLMFVSDRENWFTSEQALSQTSSNTASSAIGKAGDSGSVSAAADVVRPNNIAQLFEKASPAVVKIETFTKQQSGGQQGGNFDDFFSQFFGDDGQGQGNGGQGRGDGQDNGSQGGGELTPEGIGTGFFFDSSGYILTNQHVVADADEIQVTVQGTSKPYVAKKLGSDYNLDLAVLKVEGSNPFPTLPIGSSDKINIGDWVVAIGNPYGFDHTVTVGVLSAKERPISIPDTEGTREYQHLLQTDASINPGNSGGPLLNLNGEVVGINTAVSSQAQGIGFAIPTSTITEVLDNLKSNTAIPKTPVPFIGATLAPINDALEQELELSNQNGSVVSDIIYKSPAYMADLRQYDVITGMDGTKYNSPDDLIAVIKKKSVGDNVTLNIIRNGQKMDLKVTIGNKNDFDTQTNQQQQQQQP</sequence>
<comment type="caution">
    <text evidence="8">The sequence shown here is derived from an EMBL/GenBank/DDBJ whole genome shotgun (WGS) entry which is preliminary data.</text>
</comment>
<evidence type="ECO:0000256" key="1">
    <source>
        <dbReference type="ARBA" id="ARBA00010541"/>
    </source>
</evidence>
<dbReference type="PANTHER" id="PTHR43343:SF3">
    <property type="entry name" value="PROTEASE DO-LIKE 8, CHLOROPLASTIC"/>
    <property type="match status" value="1"/>
</dbReference>
<feature type="region of interest" description="Disordered" evidence="5">
    <location>
        <begin position="231"/>
        <end position="258"/>
    </location>
</feature>
<dbReference type="Pfam" id="PF13180">
    <property type="entry name" value="PDZ_2"/>
    <property type="match status" value="1"/>
</dbReference>
<feature type="compositionally biased region" description="Basic and acidic residues" evidence="5">
    <location>
        <begin position="33"/>
        <end position="45"/>
    </location>
</feature>
<organism evidence="8 9">
    <name type="scientific">Paenibacillus glycinis</name>
    <dbReference type="NCBI Taxonomy" id="2697035"/>
    <lineage>
        <taxon>Bacteria</taxon>
        <taxon>Bacillati</taxon>
        <taxon>Bacillota</taxon>
        <taxon>Bacilli</taxon>
        <taxon>Bacillales</taxon>
        <taxon>Paenibacillaceae</taxon>
        <taxon>Paenibacillus</taxon>
    </lineage>
</organism>
<dbReference type="Gene3D" id="2.30.42.10">
    <property type="match status" value="1"/>
</dbReference>
<keyword evidence="6" id="KW-0472">Membrane</keyword>
<feature type="domain" description="PDZ" evidence="7">
    <location>
        <begin position="442"/>
        <end position="524"/>
    </location>
</feature>
<dbReference type="Pfam" id="PF13365">
    <property type="entry name" value="Trypsin_2"/>
    <property type="match status" value="1"/>
</dbReference>
<feature type="region of interest" description="Disordered" evidence="5">
    <location>
        <begin position="1"/>
        <end position="118"/>
    </location>
</feature>
<proteinExistence type="inferred from homology"/>
<keyword evidence="2" id="KW-0645">Protease</keyword>
<dbReference type="InterPro" id="IPR001940">
    <property type="entry name" value="Peptidase_S1C"/>
</dbReference>
<evidence type="ECO:0000259" key="7">
    <source>
        <dbReference type="SMART" id="SM00228"/>
    </source>
</evidence>
<dbReference type="Proteomes" id="UP000665561">
    <property type="component" value="Unassembled WGS sequence"/>
</dbReference>
<evidence type="ECO:0000256" key="4">
    <source>
        <dbReference type="ARBA" id="ARBA00022825"/>
    </source>
</evidence>
<dbReference type="InterPro" id="IPR001478">
    <property type="entry name" value="PDZ"/>
</dbReference>
<evidence type="ECO:0000313" key="8">
    <source>
        <dbReference type="EMBL" id="NBD26145.1"/>
    </source>
</evidence>
<dbReference type="InterPro" id="IPR051201">
    <property type="entry name" value="Chloro_Bact_Ser_Proteases"/>
</dbReference>
<evidence type="ECO:0000256" key="6">
    <source>
        <dbReference type="SAM" id="Phobius"/>
    </source>
</evidence>
<feature type="compositionally biased region" description="Gly residues" evidence="5">
    <location>
        <begin position="231"/>
        <end position="243"/>
    </location>
</feature>
<dbReference type="RefSeq" id="WP_161744941.1">
    <property type="nucleotide sequence ID" value="NZ_JAAAMV010000018.1"/>
</dbReference>
<name>A0ABW9XU02_9BACL</name>
<dbReference type="InterPro" id="IPR043504">
    <property type="entry name" value="Peptidase_S1_PA_chymotrypsin"/>
</dbReference>
<keyword evidence="6" id="KW-0812">Transmembrane</keyword>
<dbReference type="PANTHER" id="PTHR43343">
    <property type="entry name" value="PEPTIDASE S12"/>
    <property type="match status" value="1"/>
</dbReference>
<dbReference type="PRINTS" id="PR00834">
    <property type="entry name" value="PROTEASES2C"/>
</dbReference>
<keyword evidence="3" id="KW-0378">Hydrolase</keyword>
<keyword evidence="9" id="KW-1185">Reference proteome</keyword>
<dbReference type="InterPro" id="IPR009003">
    <property type="entry name" value="Peptidase_S1_PA"/>
</dbReference>
<evidence type="ECO:0000256" key="2">
    <source>
        <dbReference type="ARBA" id="ARBA00022670"/>
    </source>
</evidence>
<dbReference type="InterPro" id="IPR036034">
    <property type="entry name" value="PDZ_sf"/>
</dbReference>
<protein>
    <submittedName>
        <fullName evidence="8">Trypsin-like serine protease</fullName>
    </submittedName>
</protein>
<gene>
    <name evidence="8" type="ORF">GT019_19905</name>
</gene>
<dbReference type="SUPFAM" id="SSF50494">
    <property type="entry name" value="Trypsin-like serine proteases"/>
    <property type="match status" value="1"/>
</dbReference>
<evidence type="ECO:0000256" key="3">
    <source>
        <dbReference type="ARBA" id="ARBA00022801"/>
    </source>
</evidence>
<reference evidence="8 9" key="1">
    <citation type="submission" date="2020-01" db="EMBL/GenBank/DDBJ databases">
        <title>Paenibacillus soybeanensis sp. nov. isolated from the nodules of soybean (Glycine max(L.) Merr).</title>
        <authorList>
            <person name="Wang H."/>
        </authorList>
    </citation>
    <scope>NUCLEOTIDE SEQUENCE [LARGE SCALE GENOMIC DNA]</scope>
    <source>
        <strain evidence="8 9">T1</strain>
    </source>
</reference>
<keyword evidence="6" id="KW-1133">Transmembrane helix</keyword>
<feature type="compositionally biased region" description="Basic and acidic residues" evidence="5">
    <location>
        <begin position="1"/>
        <end position="24"/>
    </location>
</feature>
<dbReference type="Gene3D" id="2.40.10.10">
    <property type="entry name" value="Trypsin-like serine proteases"/>
    <property type="match status" value="2"/>
</dbReference>
<evidence type="ECO:0000313" key="9">
    <source>
        <dbReference type="Proteomes" id="UP000665561"/>
    </source>
</evidence>